<dbReference type="Proteomes" id="UP001597353">
    <property type="component" value="Unassembled WGS sequence"/>
</dbReference>
<dbReference type="CDD" id="cd02440">
    <property type="entry name" value="AdoMet_MTases"/>
    <property type="match status" value="1"/>
</dbReference>
<comment type="caution">
    <text evidence="3">The sequence shown here is derived from an EMBL/GenBank/DDBJ whole genome shotgun (WGS) entry which is preliminary data.</text>
</comment>
<keyword evidence="4" id="KW-1185">Reference proteome</keyword>
<dbReference type="RefSeq" id="WP_390259246.1">
    <property type="nucleotide sequence ID" value="NZ_JBHUGH010000002.1"/>
</dbReference>
<dbReference type="Pfam" id="PF13649">
    <property type="entry name" value="Methyltransf_25"/>
    <property type="match status" value="1"/>
</dbReference>
<keyword evidence="3" id="KW-0808">Transferase</keyword>
<dbReference type="InterPro" id="IPR041698">
    <property type="entry name" value="Methyltransf_25"/>
</dbReference>
<dbReference type="Gene3D" id="3.40.50.150">
    <property type="entry name" value="Vaccinia Virus protein VP39"/>
    <property type="match status" value="1"/>
</dbReference>
<sequence length="227" mass="24245">MTHTCSTSTAEVSDGPDYRLFLRTWAAQPLRVAAIAPSGAALARLITREIDPQDAPVLELGPGTGVFTRALIERGLDPADLTLVEFGAEFAALLRARFPEARVLHADAARIMPGALFPDATAGAAISGLGLLSMRPRTVFAILSNAFACLRPGANLYQFTYGPRCPVPRPILDRLGLKAIRIGGTFRNLPPASVYRISRRAPRRAVPLTPGHSILTDGLSDDQGARP</sequence>
<dbReference type="GO" id="GO:0008168">
    <property type="term" value="F:methyltransferase activity"/>
    <property type="evidence" value="ECO:0007669"/>
    <property type="project" value="UniProtKB-KW"/>
</dbReference>
<protein>
    <submittedName>
        <fullName evidence="3">Class I SAM-dependent methyltransferase</fullName>
    </submittedName>
</protein>
<proteinExistence type="predicted"/>
<evidence type="ECO:0000256" key="1">
    <source>
        <dbReference type="SAM" id="MobiDB-lite"/>
    </source>
</evidence>
<evidence type="ECO:0000313" key="3">
    <source>
        <dbReference type="EMBL" id="MFD1911112.1"/>
    </source>
</evidence>
<organism evidence="3 4">
    <name type="scientific">Halodurantibacterium flavum</name>
    <dbReference type="NCBI Taxonomy" id="1382802"/>
    <lineage>
        <taxon>Bacteria</taxon>
        <taxon>Pseudomonadati</taxon>
        <taxon>Pseudomonadota</taxon>
        <taxon>Alphaproteobacteria</taxon>
        <taxon>Rhodobacterales</taxon>
        <taxon>Paracoccaceae</taxon>
        <taxon>Halodurantibacterium</taxon>
    </lineage>
</organism>
<reference evidence="4" key="1">
    <citation type="journal article" date="2019" name="Int. J. Syst. Evol. Microbiol.">
        <title>The Global Catalogue of Microorganisms (GCM) 10K type strain sequencing project: providing services to taxonomists for standard genome sequencing and annotation.</title>
        <authorList>
            <consortium name="The Broad Institute Genomics Platform"/>
            <consortium name="The Broad Institute Genome Sequencing Center for Infectious Disease"/>
            <person name="Wu L."/>
            <person name="Ma J."/>
        </authorList>
    </citation>
    <scope>NUCLEOTIDE SEQUENCE [LARGE SCALE GENOMIC DNA]</scope>
    <source>
        <strain evidence="4">CGMCC 4.7242</strain>
    </source>
</reference>
<name>A0ABW4S2F0_9RHOB</name>
<dbReference type="InterPro" id="IPR029063">
    <property type="entry name" value="SAM-dependent_MTases_sf"/>
</dbReference>
<accession>A0ABW4S2F0</accession>
<feature type="region of interest" description="Disordered" evidence="1">
    <location>
        <begin position="207"/>
        <end position="227"/>
    </location>
</feature>
<evidence type="ECO:0000313" key="4">
    <source>
        <dbReference type="Proteomes" id="UP001597353"/>
    </source>
</evidence>
<dbReference type="SUPFAM" id="SSF53335">
    <property type="entry name" value="S-adenosyl-L-methionine-dependent methyltransferases"/>
    <property type="match status" value="1"/>
</dbReference>
<dbReference type="GO" id="GO:0032259">
    <property type="term" value="P:methylation"/>
    <property type="evidence" value="ECO:0007669"/>
    <property type="project" value="UniProtKB-KW"/>
</dbReference>
<feature type="domain" description="Methyltransferase" evidence="2">
    <location>
        <begin position="57"/>
        <end position="153"/>
    </location>
</feature>
<evidence type="ECO:0000259" key="2">
    <source>
        <dbReference type="Pfam" id="PF13649"/>
    </source>
</evidence>
<gene>
    <name evidence="3" type="ORF">ACFSGJ_02665</name>
</gene>
<keyword evidence="3" id="KW-0489">Methyltransferase</keyword>
<dbReference type="EMBL" id="JBHUGH010000002">
    <property type="protein sequence ID" value="MFD1911112.1"/>
    <property type="molecule type" value="Genomic_DNA"/>
</dbReference>